<feature type="transmembrane region" description="Helical" evidence="1">
    <location>
        <begin position="62"/>
        <end position="86"/>
    </location>
</feature>
<evidence type="ECO:0000313" key="2">
    <source>
        <dbReference type="Ensembl" id="ENSCSAVP00000001701.1"/>
    </source>
</evidence>
<keyword evidence="3" id="KW-1185">Reference proteome</keyword>
<dbReference type="STRING" id="51511.ENSCSAVP00000001701"/>
<dbReference type="HOGENOM" id="CLU_2446267_0_0_1"/>
<evidence type="ECO:0000313" key="3">
    <source>
        <dbReference type="Proteomes" id="UP000007875"/>
    </source>
</evidence>
<reference evidence="2" key="2">
    <citation type="submission" date="2025-08" db="UniProtKB">
        <authorList>
            <consortium name="Ensembl"/>
        </authorList>
    </citation>
    <scope>IDENTIFICATION</scope>
</reference>
<protein>
    <submittedName>
        <fullName evidence="2">Uncharacterized protein</fullName>
    </submittedName>
</protein>
<organism evidence="2 3">
    <name type="scientific">Ciona savignyi</name>
    <name type="common">Pacific transparent sea squirt</name>
    <dbReference type="NCBI Taxonomy" id="51511"/>
    <lineage>
        <taxon>Eukaryota</taxon>
        <taxon>Metazoa</taxon>
        <taxon>Chordata</taxon>
        <taxon>Tunicata</taxon>
        <taxon>Ascidiacea</taxon>
        <taxon>Phlebobranchia</taxon>
        <taxon>Cionidae</taxon>
        <taxon>Ciona</taxon>
    </lineage>
</organism>
<dbReference type="Ensembl" id="ENSCSAVT00000001729.1">
    <property type="protein sequence ID" value="ENSCSAVP00000001701.1"/>
    <property type="gene ID" value="ENSCSAVG00000000982.1"/>
</dbReference>
<dbReference type="AlphaFoldDB" id="H2Y8Q3"/>
<evidence type="ECO:0000256" key="1">
    <source>
        <dbReference type="SAM" id="Phobius"/>
    </source>
</evidence>
<accession>H2Y8Q3</accession>
<keyword evidence="1" id="KW-1133">Transmembrane helix</keyword>
<proteinExistence type="predicted"/>
<keyword evidence="1" id="KW-0472">Membrane</keyword>
<feature type="transmembrane region" description="Helical" evidence="1">
    <location>
        <begin position="33"/>
        <end position="53"/>
    </location>
</feature>
<dbReference type="Proteomes" id="UP000007875">
    <property type="component" value="Unassembled WGS sequence"/>
</dbReference>
<keyword evidence="1" id="KW-0812">Transmembrane</keyword>
<reference evidence="3" key="1">
    <citation type="submission" date="2003-08" db="EMBL/GenBank/DDBJ databases">
        <authorList>
            <person name="Birren B."/>
            <person name="Nusbaum C."/>
            <person name="Abebe A."/>
            <person name="Abouelleil A."/>
            <person name="Adekoya E."/>
            <person name="Ait-zahra M."/>
            <person name="Allen N."/>
            <person name="Allen T."/>
            <person name="An P."/>
            <person name="Anderson M."/>
            <person name="Anderson S."/>
            <person name="Arachchi H."/>
            <person name="Armbruster J."/>
            <person name="Bachantsang P."/>
            <person name="Baldwin J."/>
            <person name="Barry A."/>
            <person name="Bayul T."/>
            <person name="Blitshsteyn B."/>
            <person name="Bloom T."/>
            <person name="Blye J."/>
            <person name="Boguslavskiy L."/>
            <person name="Borowsky M."/>
            <person name="Boukhgalter B."/>
            <person name="Brunache A."/>
            <person name="Butler J."/>
            <person name="Calixte N."/>
            <person name="Calvo S."/>
            <person name="Camarata J."/>
            <person name="Campo K."/>
            <person name="Chang J."/>
            <person name="Cheshatsang Y."/>
            <person name="Citroen M."/>
            <person name="Collymore A."/>
            <person name="Considine T."/>
            <person name="Cook A."/>
            <person name="Cooke P."/>
            <person name="Corum B."/>
            <person name="Cuomo C."/>
            <person name="David R."/>
            <person name="Dawoe T."/>
            <person name="Degray S."/>
            <person name="Dodge S."/>
            <person name="Dooley K."/>
            <person name="Dorje P."/>
            <person name="Dorjee K."/>
            <person name="Dorris L."/>
            <person name="Duffey N."/>
            <person name="Dupes A."/>
            <person name="Elkins T."/>
            <person name="Engels R."/>
            <person name="Erickson J."/>
            <person name="Farina A."/>
            <person name="Faro S."/>
            <person name="Ferreira P."/>
            <person name="Fischer H."/>
            <person name="Fitzgerald M."/>
            <person name="Foley K."/>
            <person name="Gage D."/>
            <person name="Galagan J."/>
            <person name="Gearin G."/>
            <person name="Gnerre S."/>
            <person name="Gnirke A."/>
            <person name="Goyette A."/>
            <person name="Graham J."/>
            <person name="Grandbois E."/>
            <person name="Gyaltsen K."/>
            <person name="Hafez N."/>
            <person name="Hagopian D."/>
            <person name="Hagos B."/>
            <person name="Hall J."/>
            <person name="Hatcher B."/>
            <person name="Heller A."/>
            <person name="Higgins H."/>
            <person name="Honan T."/>
            <person name="Horn A."/>
            <person name="Houde N."/>
            <person name="Hughes L."/>
            <person name="Hulme W."/>
            <person name="Husby E."/>
            <person name="Iliev I."/>
            <person name="Jaffe D."/>
            <person name="Jones C."/>
            <person name="Kamal M."/>
            <person name="Kamat A."/>
            <person name="Kamvysselis M."/>
            <person name="Karlsson E."/>
            <person name="Kells C."/>
            <person name="Kieu A."/>
            <person name="Kisner P."/>
            <person name="Kodira C."/>
            <person name="Kulbokas E."/>
            <person name="Labutti K."/>
            <person name="Lama D."/>
            <person name="Landers T."/>
            <person name="Leger J."/>
            <person name="Levine S."/>
            <person name="Lewis D."/>
            <person name="Lewis T."/>
            <person name="Lindblad-toh K."/>
            <person name="Liu X."/>
            <person name="Lokyitsang T."/>
            <person name="Lokyitsang Y."/>
            <person name="Lucien O."/>
            <person name="Lui A."/>
            <person name="Ma L.J."/>
            <person name="Mabbitt R."/>
            <person name="Macdonald J."/>
            <person name="Maclean C."/>
            <person name="Major J."/>
            <person name="Manning J."/>
            <person name="Marabella R."/>
            <person name="Maru K."/>
            <person name="Matthews C."/>
            <person name="Mauceli E."/>
            <person name="Mccarthy M."/>
            <person name="Mcdonough S."/>
            <person name="Mcghee T."/>
            <person name="Meldrim J."/>
            <person name="Meneus L."/>
            <person name="Mesirov J."/>
            <person name="Mihalev A."/>
            <person name="Mihova T."/>
            <person name="Mikkelsen T."/>
            <person name="Mlenga V."/>
            <person name="Moru K."/>
            <person name="Mozes J."/>
            <person name="Mulrain L."/>
            <person name="Munson G."/>
            <person name="Naylor J."/>
            <person name="Newes C."/>
            <person name="Nguyen C."/>
            <person name="Nguyen N."/>
            <person name="Nguyen T."/>
            <person name="Nicol R."/>
            <person name="Nielsen C."/>
            <person name="Nizzari M."/>
            <person name="Norbu C."/>
            <person name="Norbu N."/>
            <person name="O'donnell P."/>
            <person name="Okoawo O."/>
            <person name="O'leary S."/>
            <person name="Omotosho B."/>
            <person name="O'neill K."/>
            <person name="Osman S."/>
            <person name="Parker S."/>
            <person name="Perrin D."/>
            <person name="Phunkhang P."/>
            <person name="Piqani B."/>
            <person name="Purcell S."/>
            <person name="Rachupka T."/>
            <person name="Ramasamy U."/>
            <person name="Rameau R."/>
            <person name="Ray V."/>
            <person name="Raymond C."/>
            <person name="Retta R."/>
            <person name="Richardson S."/>
            <person name="Rise C."/>
            <person name="Rodriguez J."/>
            <person name="Rogers J."/>
            <person name="Rogov P."/>
            <person name="Rutman M."/>
            <person name="Schupbach R."/>
            <person name="Seaman C."/>
            <person name="Settipalli S."/>
            <person name="Sharpe T."/>
            <person name="Sheridan J."/>
            <person name="Sherpa N."/>
            <person name="Shi J."/>
            <person name="Smirnov S."/>
            <person name="Smith C."/>
            <person name="Sougnez C."/>
            <person name="Spencer B."/>
            <person name="Stalker J."/>
            <person name="Stange-thomann N."/>
            <person name="Stavropoulos S."/>
            <person name="Stetson K."/>
            <person name="Stone C."/>
            <person name="Stone S."/>
            <person name="Stubbs M."/>
            <person name="Talamas J."/>
            <person name="Tchuinga P."/>
            <person name="Tenzing P."/>
            <person name="Tesfaye S."/>
            <person name="Theodore J."/>
            <person name="Thoulutsang Y."/>
            <person name="Topham K."/>
            <person name="Towey S."/>
            <person name="Tsamla T."/>
            <person name="Tsomo N."/>
            <person name="Vallee D."/>
            <person name="Vassiliev H."/>
            <person name="Venkataraman V."/>
            <person name="Vinson J."/>
            <person name="Vo A."/>
            <person name="Wade C."/>
            <person name="Wang S."/>
            <person name="Wangchuk T."/>
            <person name="Wangdi T."/>
            <person name="Whittaker C."/>
            <person name="Wilkinson J."/>
            <person name="Wu Y."/>
            <person name="Wyman D."/>
            <person name="Yadav S."/>
            <person name="Yang S."/>
            <person name="Yang X."/>
            <person name="Yeager S."/>
            <person name="Yee E."/>
            <person name="Young G."/>
            <person name="Zainoun J."/>
            <person name="Zembeck L."/>
            <person name="Zimmer A."/>
            <person name="Zody M."/>
            <person name="Lander E."/>
        </authorList>
    </citation>
    <scope>NUCLEOTIDE SEQUENCE [LARGE SCALE GENOMIC DNA]</scope>
</reference>
<dbReference type="InParanoid" id="H2Y8Q3"/>
<sequence length="90" mass="10305">MHRVLRGWNQTGVKFASLADTGDWFNRPENRTYLSILSAASLFMLFLLLELLAEVRDYFRSFLVLISMVMVYLYRVATGSVALPVVEVSK</sequence>
<name>H2Y8Q3_CIOSA</name>
<reference evidence="2" key="3">
    <citation type="submission" date="2025-09" db="UniProtKB">
        <authorList>
            <consortium name="Ensembl"/>
        </authorList>
    </citation>
    <scope>IDENTIFICATION</scope>
</reference>